<dbReference type="EMBL" id="CP111020">
    <property type="protein sequence ID" value="WAR14616.1"/>
    <property type="molecule type" value="Genomic_DNA"/>
</dbReference>
<proteinExistence type="predicted"/>
<protein>
    <submittedName>
        <fullName evidence="2">Uncharacterized protein</fullName>
    </submittedName>
</protein>
<feature type="compositionally biased region" description="Polar residues" evidence="1">
    <location>
        <begin position="349"/>
        <end position="366"/>
    </location>
</feature>
<feature type="compositionally biased region" description="Polar residues" evidence="1">
    <location>
        <begin position="719"/>
        <end position="737"/>
    </location>
</feature>
<feature type="compositionally biased region" description="Basic and acidic residues" evidence="1">
    <location>
        <begin position="495"/>
        <end position="505"/>
    </location>
</feature>
<feature type="region of interest" description="Disordered" evidence="1">
    <location>
        <begin position="60"/>
        <end position="98"/>
    </location>
</feature>
<evidence type="ECO:0000256" key="1">
    <source>
        <dbReference type="SAM" id="MobiDB-lite"/>
    </source>
</evidence>
<feature type="region of interest" description="Disordered" evidence="1">
    <location>
        <begin position="660"/>
        <end position="737"/>
    </location>
</feature>
<gene>
    <name evidence="2" type="ORF">MAR_004721</name>
</gene>
<feature type="compositionally biased region" description="Basic and acidic residues" evidence="1">
    <location>
        <begin position="475"/>
        <end position="485"/>
    </location>
</feature>
<feature type="compositionally biased region" description="Polar residues" evidence="1">
    <location>
        <begin position="258"/>
        <end position="277"/>
    </location>
</feature>
<feature type="compositionally biased region" description="Polar residues" evidence="1">
    <location>
        <begin position="78"/>
        <end position="98"/>
    </location>
</feature>
<sequence length="790" mass="88922">MTSSWYTFMNQRCLGMSITGAGSTNAGMVTNPLAADFLKAIKLAAYWRHLSRNRLNARDDERTCVTSRDRKLEPPSGTEPSSRGTGTGVQGIQNGCANNRLQKGRNDCRQQEGRNDYRLQGERNGCCLQEGRNACRLQGGRNDCRLQEGQNDYRLQEEKNGCRCTKQNVPMVSQTCLCNTEHPQSGAYNTNDPISNDEDHSDLTGLNDTEVKEDNVVAILRNILHDLEKDIDKDRLLLKESRRQRREGRRLRREQRQATTMTSTVALSMTSDGTRSTSITDRHTFAVATTSPFPRKITLTKSESLHFNSQDHNSNGKHRGLRKHESFSYGNYSKASLIGTLKEVAEEGSSNRGTAWSSKGQGTSFGRSDWSRYSREPEAKEEIEGNAENDVTPMASPELKSADSKTEDTSSIDKFNMRNTDCSLTDKKALSLKRNIPARAGSVGRYDWSRHSRDPENEQVENQGKKKTVNYTDETTQKTPDEQNRTHLTFSDGESEARESRLSRKGRVEEMNLLYSETGSPLLRSKVSSNNSNTREHLKNKMRSFEILPTYRRQKMSTWGHSSFDQSEDGHSDTASVKTVESADDMLNASSESLLSYSSLPSSVDTVGEVQVSIDSETEHQGFSAIKDTLSKSNVENDDLVFGYNTISEMKNTKCKSNAEKCVPRTKPPNIRQSLPNLRTSDSDDVLQDPLKNCERKATMPKPPRTKMRKNRDVRCASASGSDETVRQASVGTSGYSTDDCSLKRNTFITTVTEDPNRLKMNSKFNQRHNLNSIQNNKYLKRYDTKLREM</sequence>
<evidence type="ECO:0000313" key="3">
    <source>
        <dbReference type="Proteomes" id="UP001164746"/>
    </source>
</evidence>
<feature type="compositionally biased region" description="Basic and acidic residues" evidence="1">
    <location>
        <begin position="447"/>
        <end position="456"/>
    </location>
</feature>
<feature type="compositionally biased region" description="Polar residues" evidence="1">
    <location>
        <begin position="671"/>
        <end position="680"/>
    </location>
</feature>
<organism evidence="2 3">
    <name type="scientific">Mya arenaria</name>
    <name type="common">Soft-shell clam</name>
    <dbReference type="NCBI Taxonomy" id="6604"/>
    <lineage>
        <taxon>Eukaryota</taxon>
        <taxon>Metazoa</taxon>
        <taxon>Spiralia</taxon>
        <taxon>Lophotrochozoa</taxon>
        <taxon>Mollusca</taxon>
        <taxon>Bivalvia</taxon>
        <taxon>Autobranchia</taxon>
        <taxon>Heteroconchia</taxon>
        <taxon>Euheterodonta</taxon>
        <taxon>Imparidentia</taxon>
        <taxon>Neoheterodontei</taxon>
        <taxon>Myida</taxon>
        <taxon>Myoidea</taxon>
        <taxon>Myidae</taxon>
        <taxon>Mya</taxon>
    </lineage>
</organism>
<feature type="region of interest" description="Disordered" evidence="1">
    <location>
        <begin position="243"/>
        <end position="277"/>
    </location>
</feature>
<reference evidence="2" key="1">
    <citation type="submission" date="2022-11" db="EMBL/GenBank/DDBJ databases">
        <title>Centuries of genome instability and evolution in soft-shell clam transmissible cancer (bioRxiv).</title>
        <authorList>
            <person name="Hart S.F.M."/>
            <person name="Yonemitsu M.A."/>
            <person name="Giersch R.M."/>
            <person name="Beal B.F."/>
            <person name="Arriagada G."/>
            <person name="Davis B.W."/>
            <person name="Ostrander E.A."/>
            <person name="Goff S.P."/>
            <person name="Metzger M.J."/>
        </authorList>
    </citation>
    <scope>NUCLEOTIDE SEQUENCE</scope>
    <source>
        <strain evidence="2">MELC-2E11</strain>
        <tissue evidence="2">Siphon/mantle</tissue>
    </source>
</reference>
<feature type="compositionally biased region" description="Basic and acidic residues" evidence="1">
    <location>
        <begin position="60"/>
        <end position="73"/>
    </location>
</feature>
<feature type="region of interest" description="Disordered" evidence="1">
    <location>
        <begin position="445"/>
        <end position="505"/>
    </location>
</feature>
<feature type="compositionally biased region" description="Basic residues" evidence="1">
    <location>
        <begin position="243"/>
        <end position="253"/>
    </location>
</feature>
<dbReference type="Proteomes" id="UP001164746">
    <property type="component" value="Chromosome 9"/>
</dbReference>
<feature type="region of interest" description="Disordered" evidence="1">
    <location>
        <begin position="349"/>
        <end position="410"/>
    </location>
</feature>
<keyword evidence="3" id="KW-1185">Reference proteome</keyword>
<name>A0ABY7F157_MYAAR</name>
<feature type="compositionally biased region" description="Basic and acidic residues" evidence="1">
    <location>
        <begin position="369"/>
        <end position="383"/>
    </location>
</feature>
<evidence type="ECO:0000313" key="2">
    <source>
        <dbReference type="EMBL" id="WAR14616.1"/>
    </source>
</evidence>
<accession>A0ABY7F157</accession>